<keyword evidence="2" id="KW-1185">Reference proteome</keyword>
<dbReference type="AlphaFoldDB" id="A0A9W8W3H7"/>
<gene>
    <name evidence="1" type="ORF">N0V84_012780</name>
</gene>
<sequence length="111" mass="12737">MESKQMKYGDCHPKGKPGVRFPLADVDVDPYNIGARRAHMVAFLRHMELYDEESWAQATASAIAAISSCLHNAGWEKVGIPYFEFVVDRGVWIFYWRMTWHKVSLLFTPTG</sequence>
<organism evidence="1 2">
    <name type="scientific">Fusarium piperis</name>
    <dbReference type="NCBI Taxonomy" id="1435070"/>
    <lineage>
        <taxon>Eukaryota</taxon>
        <taxon>Fungi</taxon>
        <taxon>Dikarya</taxon>
        <taxon>Ascomycota</taxon>
        <taxon>Pezizomycotina</taxon>
        <taxon>Sordariomycetes</taxon>
        <taxon>Hypocreomycetidae</taxon>
        <taxon>Hypocreales</taxon>
        <taxon>Nectriaceae</taxon>
        <taxon>Fusarium</taxon>
        <taxon>Fusarium solani species complex</taxon>
    </lineage>
</organism>
<proteinExistence type="predicted"/>
<evidence type="ECO:0000313" key="1">
    <source>
        <dbReference type="EMBL" id="KAJ4307377.1"/>
    </source>
</evidence>
<name>A0A9W8W3H7_9HYPO</name>
<dbReference type="OrthoDB" id="5093989at2759"/>
<evidence type="ECO:0000313" key="2">
    <source>
        <dbReference type="Proteomes" id="UP001140502"/>
    </source>
</evidence>
<dbReference type="Proteomes" id="UP001140502">
    <property type="component" value="Unassembled WGS sequence"/>
</dbReference>
<protein>
    <submittedName>
        <fullName evidence="1">Uncharacterized protein</fullName>
    </submittedName>
</protein>
<accession>A0A9W8W3H7</accession>
<reference evidence="1" key="1">
    <citation type="submission" date="2022-10" db="EMBL/GenBank/DDBJ databases">
        <title>Tapping the CABI collections for fungal endophytes: first genome assemblies for Collariella, Neodidymelliopsis, Ascochyta clinopodiicola, Didymella pomorum, Didymosphaeria variabile, Neocosmospora piperis and Neocucurbitaria cava.</title>
        <authorList>
            <person name="Hill R."/>
        </authorList>
    </citation>
    <scope>NUCLEOTIDE SEQUENCE</scope>
    <source>
        <strain evidence="1">IMI 366586</strain>
    </source>
</reference>
<dbReference type="EMBL" id="JAPEUR010000867">
    <property type="protein sequence ID" value="KAJ4307377.1"/>
    <property type="molecule type" value="Genomic_DNA"/>
</dbReference>
<comment type="caution">
    <text evidence="1">The sequence shown here is derived from an EMBL/GenBank/DDBJ whole genome shotgun (WGS) entry which is preliminary data.</text>
</comment>